<gene>
    <name evidence="4" type="ORF">FYJ35_08635</name>
</gene>
<evidence type="ECO:0000313" key="5">
    <source>
        <dbReference type="Proteomes" id="UP000481852"/>
    </source>
</evidence>
<dbReference type="Gene3D" id="3.30.420.180">
    <property type="entry name" value="CobE/GbiG C-terminal domain"/>
    <property type="match status" value="1"/>
</dbReference>
<dbReference type="GO" id="GO:0009236">
    <property type="term" value="P:cobalamin biosynthetic process"/>
    <property type="evidence" value="ECO:0007669"/>
    <property type="project" value="InterPro"/>
</dbReference>
<evidence type="ECO:0000259" key="2">
    <source>
        <dbReference type="Pfam" id="PF11760"/>
    </source>
</evidence>
<dbReference type="SUPFAM" id="SSF159672">
    <property type="entry name" value="CbiG N-terminal domain-like"/>
    <property type="match status" value="1"/>
</dbReference>
<dbReference type="InterPro" id="IPR036518">
    <property type="entry name" value="CobE/GbiG_C_sf"/>
</dbReference>
<dbReference type="InterPro" id="IPR021744">
    <property type="entry name" value="CbiG_N"/>
</dbReference>
<dbReference type="InterPro" id="IPR038029">
    <property type="entry name" value="GbiG_N_sf"/>
</dbReference>
<comment type="caution">
    <text evidence="4">The sequence shown here is derived from an EMBL/GenBank/DDBJ whole genome shotgun (WGS) entry which is preliminary data.</text>
</comment>
<dbReference type="GO" id="GO:0016787">
    <property type="term" value="F:hydrolase activity"/>
    <property type="evidence" value="ECO:0007669"/>
    <property type="project" value="UniProtKB-KW"/>
</dbReference>
<dbReference type="AlphaFoldDB" id="A0A6L5X3X3"/>
<dbReference type="SUPFAM" id="SSF159664">
    <property type="entry name" value="CobE/GbiG C-terminal domain-like"/>
    <property type="match status" value="1"/>
</dbReference>
<dbReference type="EMBL" id="VULZ01000008">
    <property type="protein sequence ID" value="MSS15099.1"/>
    <property type="molecule type" value="Genomic_DNA"/>
</dbReference>
<dbReference type="PANTHER" id="PTHR37477">
    <property type="entry name" value="COBALT-PRECORRIN-5A HYDROLASE"/>
    <property type="match status" value="1"/>
</dbReference>
<dbReference type="InterPro" id="IPR002750">
    <property type="entry name" value="CobE/GbiG_C"/>
</dbReference>
<dbReference type="Proteomes" id="UP000481852">
    <property type="component" value="Unassembled WGS sequence"/>
</dbReference>
<evidence type="ECO:0000259" key="1">
    <source>
        <dbReference type="Pfam" id="PF01890"/>
    </source>
</evidence>
<dbReference type="Pfam" id="PF11760">
    <property type="entry name" value="CbiG_N"/>
    <property type="match status" value="1"/>
</dbReference>
<reference evidence="4 5" key="1">
    <citation type="submission" date="2019-08" db="EMBL/GenBank/DDBJ databases">
        <title>In-depth cultivation of the pig gut microbiome towards novel bacterial diversity and tailored functional studies.</title>
        <authorList>
            <person name="Wylensek D."/>
            <person name="Hitch T.C.A."/>
            <person name="Clavel T."/>
        </authorList>
    </citation>
    <scope>NUCLEOTIDE SEQUENCE [LARGE SCALE GENOMIC DNA]</scope>
    <source>
        <strain evidence="4 5">Oil+RF-744-WCA-WT-11</strain>
    </source>
</reference>
<organism evidence="4 5">
    <name type="scientific">Porcincola intestinalis</name>
    <dbReference type="NCBI Taxonomy" id="2606632"/>
    <lineage>
        <taxon>Bacteria</taxon>
        <taxon>Bacillati</taxon>
        <taxon>Bacillota</taxon>
        <taxon>Clostridia</taxon>
        <taxon>Lachnospirales</taxon>
        <taxon>Lachnospiraceae</taxon>
        <taxon>Porcincola</taxon>
    </lineage>
</organism>
<dbReference type="Pfam" id="PF01890">
    <property type="entry name" value="CbiG_C"/>
    <property type="match status" value="1"/>
</dbReference>
<feature type="domain" description="Cobalamin biosynthesis central region" evidence="3">
    <location>
        <begin position="140"/>
        <end position="208"/>
    </location>
</feature>
<name>A0A6L5X3X3_9FIRM</name>
<feature type="domain" description="CobE/GbiG C-terminal" evidence="1">
    <location>
        <begin position="235"/>
        <end position="357"/>
    </location>
</feature>
<dbReference type="PANTHER" id="PTHR37477:SF1">
    <property type="entry name" value="COBALT-PRECORRIN-5A HYDROLASE"/>
    <property type="match status" value="1"/>
</dbReference>
<proteinExistence type="predicted"/>
<keyword evidence="5" id="KW-1185">Reference proteome</keyword>
<dbReference type="InterPro" id="IPR021745">
    <property type="entry name" value="CbiG_mid"/>
</dbReference>
<dbReference type="Gene3D" id="3.40.50.11220">
    <property type="match status" value="1"/>
</dbReference>
<dbReference type="InterPro" id="IPR052553">
    <property type="entry name" value="CbiG_hydrolase"/>
</dbReference>
<sequence>MRISCICFTEKGAQTALMIRHALDDTSTDIDVWTERKSKTADEEVHVVSKNIHAWMADHFLTDDAIIFVGAVGIAVRLIAPQIQSKTTDPAIVVVDEGGRWAISLLSGHLDRANDLARRTAAGIGAEAIVTTAADLHAAFAVDEFAKENNCVVGSMELAKEVSSAVLGGRPVGFYADPLLPIDGTCPEELTCYPPGTEPYTEEGCEDRPVLGITMSLNSQVPYFQSNLSLVPKAVVLGVGCRRGVDAEEMERFLFNFLDVAGVSIEAICKVASVDLKAQEPAIRYFCERQTLPLETYTASQLIRVPGKFSTSSFVEKTIGVDNACERAAVLGAMDRELPGKLIVEKKAYNGMTAALALVPRLYHWKSSVFQTR</sequence>
<protein>
    <submittedName>
        <fullName evidence="4">Cobalt-precorrin 5A hydrolase</fullName>
    </submittedName>
</protein>
<dbReference type="RefSeq" id="WP_154525596.1">
    <property type="nucleotide sequence ID" value="NZ_VULZ01000008.1"/>
</dbReference>
<keyword evidence="4" id="KW-0378">Hydrolase</keyword>
<dbReference type="Pfam" id="PF11761">
    <property type="entry name" value="CbiG_mid"/>
    <property type="match status" value="1"/>
</dbReference>
<accession>A0A6L5X3X3</accession>
<evidence type="ECO:0000313" key="4">
    <source>
        <dbReference type="EMBL" id="MSS15099.1"/>
    </source>
</evidence>
<evidence type="ECO:0000259" key="3">
    <source>
        <dbReference type="Pfam" id="PF11761"/>
    </source>
</evidence>
<feature type="domain" description="Cobalamin synthesis G N-terminal" evidence="2">
    <location>
        <begin position="55"/>
        <end position="135"/>
    </location>
</feature>